<evidence type="ECO:0000313" key="3">
    <source>
        <dbReference type="WBParaSite" id="jg582"/>
    </source>
</evidence>
<organism evidence="2 3">
    <name type="scientific">Ditylenchus dipsaci</name>
    <dbReference type="NCBI Taxonomy" id="166011"/>
    <lineage>
        <taxon>Eukaryota</taxon>
        <taxon>Metazoa</taxon>
        <taxon>Ecdysozoa</taxon>
        <taxon>Nematoda</taxon>
        <taxon>Chromadorea</taxon>
        <taxon>Rhabditida</taxon>
        <taxon>Tylenchina</taxon>
        <taxon>Tylenchomorpha</taxon>
        <taxon>Sphaerularioidea</taxon>
        <taxon>Anguinidae</taxon>
        <taxon>Anguininae</taxon>
        <taxon>Ditylenchus</taxon>
    </lineage>
</organism>
<keyword evidence="1" id="KW-1133">Transmembrane helix</keyword>
<keyword evidence="2" id="KW-1185">Reference proteome</keyword>
<sequence length="181" mass="19954">MIISCWIKITCGYNGGRKSDDEVMRSTSINRKLLANVTTMNRASMKVKISLINKIISRNVSAVRGTGKKPPPMEQFDPLNPGEWQLGAQAKILPRLPEDTVVGNLTMGKFGLYPKKVIDNAMEHAEAAHHADSSSEARPTDAIKTKIGDIIGYALLVVGTIQGIQMITGVFWPWTLQQKKH</sequence>
<feature type="transmembrane region" description="Helical" evidence="1">
    <location>
        <begin position="150"/>
        <end position="174"/>
    </location>
</feature>
<evidence type="ECO:0000313" key="2">
    <source>
        <dbReference type="Proteomes" id="UP000887574"/>
    </source>
</evidence>
<evidence type="ECO:0000256" key="1">
    <source>
        <dbReference type="SAM" id="Phobius"/>
    </source>
</evidence>
<protein>
    <submittedName>
        <fullName evidence="3">Uncharacterized protein</fullName>
    </submittedName>
</protein>
<dbReference type="Proteomes" id="UP000887574">
    <property type="component" value="Unplaced"/>
</dbReference>
<accession>A0A915EFK6</accession>
<dbReference type="WBParaSite" id="jg582">
    <property type="protein sequence ID" value="jg582"/>
    <property type="gene ID" value="jg582"/>
</dbReference>
<proteinExistence type="predicted"/>
<keyword evidence="1" id="KW-0812">Transmembrane</keyword>
<name>A0A915EFK6_9BILA</name>
<keyword evidence="1" id="KW-0472">Membrane</keyword>
<reference evidence="3" key="1">
    <citation type="submission" date="2022-11" db="UniProtKB">
        <authorList>
            <consortium name="WormBaseParasite"/>
        </authorList>
    </citation>
    <scope>IDENTIFICATION</scope>
</reference>
<dbReference type="AlphaFoldDB" id="A0A915EFK6"/>